<comment type="similarity">
    <text evidence="3">Belongs to the D-isomer specific 2-hydroxyacid dehydrogenase family.</text>
</comment>
<dbReference type="GO" id="GO:0016616">
    <property type="term" value="F:oxidoreductase activity, acting on the CH-OH group of donors, NAD or NADP as acceptor"/>
    <property type="evidence" value="ECO:0007669"/>
    <property type="project" value="InterPro"/>
</dbReference>
<dbReference type="Pfam" id="PF02826">
    <property type="entry name" value="2-Hacid_dh_C"/>
    <property type="match status" value="1"/>
</dbReference>
<dbReference type="PANTHER" id="PTHR43333:SF1">
    <property type="entry name" value="D-ISOMER SPECIFIC 2-HYDROXYACID DEHYDROGENASE NAD-BINDING DOMAIN-CONTAINING PROTEIN"/>
    <property type="match status" value="1"/>
</dbReference>
<dbReference type="CDD" id="cd05300">
    <property type="entry name" value="2-Hacid_dh_1"/>
    <property type="match status" value="1"/>
</dbReference>
<dbReference type="Proteomes" id="UP000256763">
    <property type="component" value="Unassembled WGS sequence"/>
</dbReference>
<evidence type="ECO:0000313" key="6">
    <source>
        <dbReference type="EMBL" id="RFA31545.1"/>
    </source>
</evidence>
<evidence type="ECO:0000256" key="2">
    <source>
        <dbReference type="ARBA" id="ARBA00023027"/>
    </source>
</evidence>
<gene>
    <name evidence="6" type="ORF">CAL65_22350</name>
</gene>
<keyword evidence="1 3" id="KW-0560">Oxidoreductase</keyword>
<dbReference type="InterPro" id="IPR036291">
    <property type="entry name" value="NAD(P)-bd_dom_sf"/>
</dbReference>
<dbReference type="Gene3D" id="3.40.50.720">
    <property type="entry name" value="NAD(P)-binding Rossmann-like Domain"/>
    <property type="match status" value="2"/>
</dbReference>
<keyword evidence="2" id="KW-0520">NAD</keyword>
<dbReference type="PANTHER" id="PTHR43333">
    <property type="entry name" value="2-HACID_DH_C DOMAIN-CONTAINING PROTEIN"/>
    <property type="match status" value="1"/>
</dbReference>
<dbReference type="SUPFAM" id="SSF51735">
    <property type="entry name" value="NAD(P)-binding Rossmann-fold domains"/>
    <property type="match status" value="1"/>
</dbReference>
<name>A0A3E0WI49_9GAMM</name>
<dbReference type="OrthoDB" id="9787219at2"/>
<proteinExistence type="inferred from homology"/>
<evidence type="ECO:0000259" key="4">
    <source>
        <dbReference type="Pfam" id="PF00389"/>
    </source>
</evidence>
<feature type="domain" description="D-isomer specific 2-hydroxyacid dehydrogenase NAD-binding" evidence="5">
    <location>
        <begin position="118"/>
        <end position="291"/>
    </location>
</feature>
<evidence type="ECO:0000313" key="7">
    <source>
        <dbReference type="Proteomes" id="UP000256763"/>
    </source>
</evidence>
<keyword evidence="7" id="KW-1185">Reference proteome</keyword>
<dbReference type="GO" id="GO:0051287">
    <property type="term" value="F:NAD binding"/>
    <property type="evidence" value="ECO:0007669"/>
    <property type="project" value="InterPro"/>
</dbReference>
<dbReference type="InterPro" id="IPR006140">
    <property type="entry name" value="D-isomer_DH_NAD-bd"/>
</dbReference>
<dbReference type="SUPFAM" id="SSF52283">
    <property type="entry name" value="Formate/glycerate dehydrogenase catalytic domain-like"/>
    <property type="match status" value="1"/>
</dbReference>
<accession>A0A3E0WI49</accession>
<organism evidence="6 7">
    <name type="scientific">Alkalilimnicola ehrlichii</name>
    <dbReference type="NCBI Taxonomy" id="351052"/>
    <lineage>
        <taxon>Bacteria</taxon>
        <taxon>Pseudomonadati</taxon>
        <taxon>Pseudomonadota</taxon>
        <taxon>Gammaproteobacteria</taxon>
        <taxon>Chromatiales</taxon>
        <taxon>Ectothiorhodospiraceae</taxon>
        <taxon>Alkalilimnicola</taxon>
    </lineage>
</organism>
<dbReference type="EMBL" id="NFZW01000050">
    <property type="protein sequence ID" value="RFA31545.1"/>
    <property type="molecule type" value="Genomic_DNA"/>
</dbReference>
<feature type="domain" description="D-isomer specific 2-hydroxyacid dehydrogenase catalytic" evidence="4">
    <location>
        <begin position="41"/>
        <end position="322"/>
    </location>
</feature>
<reference evidence="7" key="1">
    <citation type="submission" date="2017-05" db="EMBL/GenBank/DDBJ databases">
        <authorList>
            <person name="Sharma S."/>
            <person name="Sidhu C."/>
            <person name="Pinnaka A.K."/>
        </authorList>
    </citation>
    <scope>NUCLEOTIDE SEQUENCE [LARGE SCALE GENOMIC DNA]</scope>
    <source>
        <strain evidence="7">AK93</strain>
    </source>
</reference>
<dbReference type="Pfam" id="PF00389">
    <property type="entry name" value="2-Hacid_dh"/>
    <property type="match status" value="1"/>
</dbReference>
<dbReference type="InterPro" id="IPR006139">
    <property type="entry name" value="D-isomer_2_OHA_DH_cat_dom"/>
</dbReference>
<dbReference type="AlphaFoldDB" id="A0A3E0WI49"/>
<protein>
    <submittedName>
        <fullName evidence="6">Hydroxyacid dehydrogenase</fullName>
    </submittedName>
</protein>
<evidence type="ECO:0000256" key="3">
    <source>
        <dbReference type="RuleBase" id="RU003719"/>
    </source>
</evidence>
<sequence>MSTNRQGGTERTRIAVLHAEDEGPPPGLDSLLGTAELMFASDQATLNAILDTAEVLMVTDFRTNLVERAWPYAKRLRWIHATSAGVDRLLFPALRNSDIPITNARGIFDRPIAEYVLGLILMYCKDFHGSLALKTKCRWQHRDTERAEGKRVLIVGAGAIGRQIARLTGALGLHTTGIASRARAEDPDFDSVRGSDELLDELPKADFVVVAAPLTEATQGLFDTAAFNAMQPSARFINIGRGAIVKTDALVKALQEGRIAGAALDVFEQEPLPADHPLWAMPEVFVSAHMAGDVVGWREALSAQFVENFERWRRGEPLANQVDKQRGYVPQA</sequence>
<evidence type="ECO:0000256" key="1">
    <source>
        <dbReference type="ARBA" id="ARBA00023002"/>
    </source>
</evidence>
<evidence type="ECO:0000259" key="5">
    <source>
        <dbReference type="Pfam" id="PF02826"/>
    </source>
</evidence>
<dbReference type="RefSeq" id="WP_116303135.1">
    <property type="nucleotide sequence ID" value="NZ_NFZV01000017.1"/>
</dbReference>
<comment type="caution">
    <text evidence="6">The sequence shown here is derived from an EMBL/GenBank/DDBJ whole genome shotgun (WGS) entry which is preliminary data.</text>
</comment>